<comment type="caution">
    <text evidence="8">The sequence shown here is derived from an EMBL/GenBank/DDBJ whole genome shotgun (WGS) entry which is preliminary data.</text>
</comment>
<name>A0ABD3CI06_9LAMI</name>
<dbReference type="AlphaFoldDB" id="A0ABD3CI06"/>
<evidence type="ECO:0000256" key="6">
    <source>
        <dbReference type="SAM" id="Phobius"/>
    </source>
</evidence>
<proteinExistence type="predicted"/>
<gene>
    <name evidence="8" type="ORF">CASFOL_027662</name>
</gene>
<dbReference type="Pfam" id="PF13515">
    <property type="entry name" value="FUSC_2"/>
    <property type="match status" value="1"/>
</dbReference>
<dbReference type="EMBL" id="JAVIJP010000036">
    <property type="protein sequence ID" value="KAL3628616.1"/>
    <property type="molecule type" value="Genomic_DNA"/>
</dbReference>
<dbReference type="PANTHER" id="PTHR30509">
    <property type="entry name" value="P-HYDROXYBENZOIC ACID EFFLUX PUMP SUBUNIT-RELATED"/>
    <property type="match status" value="1"/>
</dbReference>
<feature type="transmembrane region" description="Helical" evidence="6">
    <location>
        <begin position="515"/>
        <end position="536"/>
    </location>
</feature>
<feature type="domain" description="Integral membrane bound transporter" evidence="7">
    <location>
        <begin position="408"/>
        <end position="532"/>
    </location>
</feature>
<keyword evidence="4 6" id="KW-1133">Transmembrane helix</keyword>
<feature type="transmembrane region" description="Helical" evidence="6">
    <location>
        <begin position="160"/>
        <end position="180"/>
    </location>
</feature>
<feature type="transmembrane region" description="Helical" evidence="6">
    <location>
        <begin position="50"/>
        <end position="68"/>
    </location>
</feature>
<accession>A0ABD3CI06</accession>
<evidence type="ECO:0000256" key="4">
    <source>
        <dbReference type="ARBA" id="ARBA00022989"/>
    </source>
</evidence>
<dbReference type="PANTHER" id="PTHR30509:SF34">
    <property type="entry name" value="F3L24.34 PROTEIN"/>
    <property type="match status" value="1"/>
</dbReference>
<dbReference type="Proteomes" id="UP001632038">
    <property type="component" value="Unassembled WGS sequence"/>
</dbReference>
<feature type="transmembrane region" description="Helical" evidence="6">
    <location>
        <begin position="75"/>
        <end position="95"/>
    </location>
</feature>
<keyword evidence="5 6" id="KW-0472">Membrane</keyword>
<evidence type="ECO:0000256" key="5">
    <source>
        <dbReference type="ARBA" id="ARBA00023136"/>
    </source>
</evidence>
<reference evidence="9" key="1">
    <citation type="journal article" date="2024" name="IScience">
        <title>Strigolactones Initiate the Formation of Haustorium-like Structures in Castilleja.</title>
        <authorList>
            <person name="Buerger M."/>
            <person name="Peterson D."/>
            <person name="Chory J."/>
        </authorList>
    </citation>
    <scope>NUCLEOTIDE SEQUENCE [LARGE SCALE GENOMIC DNA]</scope>
</reference>
<feature type="transmembrane region" description="Helical" evidence="6">
    <location>
        <begin position="486"/>
        <end position="503"/>
    </location>
</feature>
<organism evidence="8 9">
    <name type="scientific">Castilleja foliolosa</name>
    <dbReference type="NCBI Taxonomy" id="1961234"/>
    <lineage>
        <taxon>Eukaryota</taxon>
        <taxon>Viridiplantae</taxon>
        <taxon>Streptophyta</taxon>
        <taxon>Embryophyta</taxon>
        <taxon>Tracheophyta</taxon>
        <taxon>Spermatophyta</taxon>
        <taxon>Magnoliopsida</taxon>
        <taxon>eudicotyledons</taxon>
        <taxon>Gunneridae</taxon>
        <taxon>Pentapetalae</taxon>
        <taxon>asterids</taxon>
        <taxon>lamiids</taxon>
        <taxon>Lamiales</taxon>
        <taxon>Orobanchaceae</taxon>
        <taxon>Pedicularideae</taxon>
        <taxon>Castillejinae</taxon>
        <taxon>Castilleja</taxon>
    </lineage>
</organism>
<evidence type="ECO:0000259" key="7">
    <source>
        <dbReference type="Pfam" id="PF13515"/>
    </source>
</evidence>
<evidence type="ECO:0000256" key="1">
    <source>
        <dbReference type="ARBA" id="ARBA00004651"/>
    </source>
</evidence>
<keyword evidence="3 6" id="KW-0812">Transmembrane</keyword>
<protein>
    <recommendedName>
        <fullName evidence="7">Integral membrane bound transporter domain-containing protein</fullName>
    </recommendedName>
</protein>
<dbReference type="InterPro" id="IPR049453">
    <property type="entry name" value="Memb_transporter_dom"/>
</dbReference>
<keyword evidence="2" id="KW-1003">Cell membrane</keyword>
<evidence type="ECO:0000256" key="3">
    <source>
        <dbReference type="ARBA" id="ARBA00022692"/>
    </source>
</evidence>
<comment type="subcellular location">
    <subcellularLocation>
        <location evidence="1">Cell membrane</location>
        <topology evidence="1">Multi-pass membrane protein</topology>
    </subcellularLocation>
</comment>
<evidence type="ECO:0000256" key="2">
    <source>
        <dbReference type="ARBA" id="ARBA00022475"/>
    </source>
</evidence>
<evidence type="ECO:0000313" key="8">
    <source>
        <dbReference type="EMBL" id="KAL3628616.1"/>
    </source>
</evidence>
<keyword evidence="9" id="KW-1185">Reference proteome</keyword>
<dbReference type="GO" id="GO:0005886">
    <property type="term" value="C:plasma membrane"/>
    <property type="evidence" value="ECO:0007669"/>
    <property type="project" value="UniProtKB-SubCell"/>
</dbReference>
<evidence type="ECO:0000313" key="9">
    <source>
        <dbReference type="Proteomes" id="UP001632038"/>
    </source>
</evidence>
<sequence>MSKNTAKCHAQTVWQMRLRSALRTALACTIVAGATLHGPKTLANFLKYPALSYVTIILILSNNASMLGHTLSGCWHALHATLQVVPLAALARWLISPEKGGGMPVGVAAAAASAASFAVTMPESTHMTAKRIALGQISLIFTELVVSIDDTGYGFMNPLHVGASAILGAFASLLALLLPFPGLAHYKVKKLCELYGENASERMSIYLKAFNAKDHKIKTELVLQAKPIAEIGTKLLQNIKALQEGIPWERPWSRYTKNNSMNVENRLQSLELPIRAMEYYLINSSSRVQILDQELSNFSQLLSSQLQAKIEKIQSFSPANSEKESTKIVSDPQSLESNFSTEKNESSFFFSCIDMLLSDNEEKRQNDIQEETESSITQKIKSWIQKLTTKKRLEPAIKYSISLGLSLLMGVILEKENAIWASLAVAISFTTARQPILTTTNAKAQGTAIGSVYGVICCIIFHQQELRLLAIIPWIVFATFLKHSKMYGQTGGASAAIAALFILGRKNYGPEDEFAIARLTSVFIGLFCLVFVEVLLQPIRAATLAKRHLSVTLGSLNELLKETGIYRENELVFSKLNELREKKRTLKTLVAEADSEPDFWYLPFQRCCYMKVAGGLYNVLNMLYVVMYNLEMLTDLKDAGITVKQESEEQLNYELCELQGIVKLSLEKVASIKKSQQVTKEDEKCSDIETGNLYDSEKLSSLITEEVLISDEEIDEDAKNNRDILIRCLGSTVFCVSSLRKEIEQIDFSVKEIVR</sequence>
<feature type="transmembrane region" description="Helical" evidence="6">
    <location>
        <begin position="21"/>
        <end position="38"/>
    </location>
</feature>